<name>H2L5V3_ORYLA</name>
<dbReference type="GO" id="GO:0045211">
    <property type="term" value="C:postsynaptic membrane"/>
    <property type="evidence" value="ECO:0000318"/>
    <property type="project" value="GO_Central"/>
</dbReference>
<dbReference type="GO" id="GO:0014069">
    <property type="term" value="C:postsynaptic density"/>
    <property type="evidence" value="ECO:0000318"/>
    <property type="project" value="GO_Central"/>
</dbReference>
<comment type="subcellular location">
    <subcellularLocation>
        <location evidence="1">Membrane</location>
    </subcellularLocation>
</comment>
<feature type="signal peptide" evidence="6">
    <location>
        <begin position="1"/>
        <end position="19"/>
    </location>
</feature>
<evidence type="ECO:0000313" key="9">
    <source>
        <dbReference type="Proteomes" id="UP000001038"/>
    </source>
</evidence>
<dbReference type="HOGENOM" id="CLU_083907_2_0_1"/>
<dbReference type="InterPro" id="IPR026910">
    <property type="entry name" value="Shisa"/>
</dbReference>
<feature type="region of interest" description="Disordered" evidence="5">
    <location>
        <begin position="23"/>
        <end position="56"/>
    </location>
</feature>
<dbReference type="GO" id="GO:0032591">
    <property type="term" value="C:dendritic spine membrane"/>
    <property type="evidence" value="ECO:0000318"/>
    <property type="project" value="GO_Central"/>
</dbReference>
<dbReference type="GeneTree" id="ENSGT00940000156854"/>
<dbReference type="STRING" id="8090.ENSORLP00000001190"/>
<gene>
    <name evidence="8" type="primary">SHISA6</name>
</gene>
<evidence type="ECO:0000256" key="2">
    <source>
        <dbReference type="ARBA" id="ARBA00022692"/>
    </source>
</evidence>
<dbReference type="PANTHER" id="PTHR31774:SF0">
    <property type="entry name" value="PROTEIN SHISA-6"/>
    <property type="match status" value="1"/>
</dbReference>
<dbReference type="AlphaFoldDB" id="H2L5V3"/>
<keyword evidence="9" id="KW-1185">Reference proteome</keyword>
<proteinExistence type="predicted"/>
<protein>
    <submittedName>
        <fullName evidence="8">Shisa family member 6</fullName>
    </submittedName>
</protein>
<dbReference type="InParanoid" id="H2L5V3"/>
<dbReference type="eggNOG" id="ENOG502QUEF">
    <property type="taxonomic scope" value="Eukaryota"/>
</dbReference>
<evidence type="ECO:0000256" key="6">
    <source>
        <dbReference type="SAM" id="SignalP"/>
    </source>
</evidence>
<dbReference type="PANTHER" id="PTHR31774">
    <property type="entry name" value="PROTEIN SHISA-9-RELATED"/>
    <property type="match status" value="1"/>
</dbReference>
<reference evidence="8" key="2">
    <citation type="submission" date="2025-08" db="UniProtKB">
        <authorList>
            <consortium name="Ensembl"/>
        </authorList>
    </citation>
    <scope>IDENTIFICATION</scope>
    <source>
        <strain evidence="8">Hd-rR</strain>
    </source>
</reference>
<keyword evidence="6" id="KW-0732">Signal</keyword>
<dbReference type="GO" id="GO:0048172">
    <property type="term" value="P:regulation of short-term neuronal synaptic plasticity"/>
    <property type="evidence" value="ECO:0000318"/>
    <property type="project" value="GO_Central"/>
</dbReference>
<dbReference type="GO" id="GO:0032281">
    <property type="term" value="C:AMPA glutamate receptor complex"/>
    <property type="evidence" value="ECO:0000318"/>
    <property type="project" value="GO_Central"/>
</dbReference>
<accession>H2L5V3</accession>
<feature type="region of interest" description="Disordered" evidence="5">
    <location>
        <begin position="364"/>
        <end position="432"/>
    </location>
</feature>
<dbReference type="Bgee" id="ENSORLG00000026713">
    <property type="expression patterns" value="Expressed in brain and 7 other cell types or tissues"/>
</dbReference>
<keyword evidence="3" id="KW-1133">Transmembrane helix</keyword>
<evidence type="ECO:0000256" key="3">
    <source>
        <dbReference type="ARBA" id="ARBA00022989"/>
    </source>
</evidence>
<evidence type="ECO:0000259" key="7">
    <source>
        <dbReference type="Pfam" id="PF13908"/>
    </source>
</evidence>
<organism evidence="8 9">
    <name type="scientific">Oryzias latipes</name>
    <name type="common">Japanese rice fish</name>
    <name type="synonym">Japanese killifish</name>
    <dbReference type="NCBI Taxonomy" id="8090"/>
    <lineage>
        <taxon>Eukaryota</taxon>
        <taxon>Metazoa</taxon>
        <taxon>Chordata</taxon>
        <taxon>Craniata</taxon>
        <taxon>Vertebrata</taxon>
        <taxon>Euteleostomi</taxon>
        <taxon>Actinopterygii</taxon>
        <taxon>Neopterygii</taxon>
        <taxon>Teleostei</taxon>
        <taxon>Neoteleostei</taxon>
        <taxon>Acanthomorphata</taxon>
        <taxon>Ovalentaria</taxon>
        <taxon>Atherinomorphae</taxon>
        <taxon>Beloniformes</taxon>
        <taxon>Adrianichthyidae</taxon>
        <taxon>Oryziinae</taxon>
        <taxon>Oryzias</taxon>
    </lineage>
</organism>
<evidence type="ECO:0000256" key="1">
    <source>
        <dbReference type="ARBA" id="ARBA00004370"/>
    </source>
</evidence>
<evidence type="ECO:0000256" key="5">
    <source>
        <dbReference type="SAM" id="MobiDB-lite"/>
    </source>
</evidence>
<evidence type="ECO:0000313" key="8">
    <source>
        <dbReference type="Ensembl" id="ENSORLP00000001190.2"/>
    </source>
</evidence>
<keyword evidence="4" id="KW-0472">Membrane</keyword>
<evidence type="ECO:0000256" key="4">
    <source>
        <dbReference type="ARBA" id="ARBA00023136"/>
    </source>
</evidence>
<feature type="domain" description="Shisa N-terminal" evidence="7">
    <location>
        <begin position="70"/>
        <end position="120"/>
    </location>
</feature>
<dbReference type="Pfam" id="PF13908">
    <property type="entry name" value="Shisa_N"/>
    <property type="match status" value="1"/>
</dbReference>
<sequence>MMGIKHLLLLLIYLDPLNALSASSTNNKKSKSPPRRNQGVKQVNASTTAVPAAAPGRITQLQAPPVGQHDTCMGYYDVSGQYDKEFACNNTDHRFCCGSCFLRFCCADRGKRLEQKSCTNYNTPGWIKTQPPSPAPTGDTYDPELDQTNTTVYIMCGVIALIIAIGISVKVAYDKATKPPQEMNVHRALADILRQQGPVSINQYEQEDMAEMGGSPKDETPVRTSKNHYTPVHTMASNHGHYGKENLRSGGQDMHNFISSGFVTLGRGHLKAQHSIDESGQMSWQGDLDLPMSYGNHQHDYQHSHLDLTVLTPKLAHRTMRYERPQRMNNILTSATEPYDLSLSRSFQNLNHLAPSYELTLKPDLGDKDVDSYYPRKHHHGEGGGRGPTHMVKLNSEPHQHQQRQRPRRVQRAMSQDHVLSPPRTPRRGDYGLSSYGAVAAAAYGSSRNLSNEQLLSADRLHSQDPLLLSPAMRRDKFREKAMARAMSHADMLMPTTPVMDRHKVTKMHSQPSASTDSYNTLMVNHHASTSKRQAFASRRTHTVDHLQYIPGHHHTYRTARLLLLLFNPNFVSSRLLGINLGKVSLLEHHKGFAHRHKDPSRQTQKNYFLNRTLVSKIIIFINI</sequence>
<dbReference type="Ensembl" id="ENSORLT00000001191.2">
    <property type="protein sequence ID" value="ENSORLP00000001190.2"/>
    <property type="gene ID" value="ENSORLG00000026713.1"/>
</dbReference>
<reference evidence="8 9" key="1">
    <citation type="journal article" date="2007" name="Nature">
        <title>The medaka draft genome and insights into vertebrate genome evolution.</title>
        <authorList>
            <person name="Kasahara M."/>
            <person name="Naruse K."/>
            <person name="Sasaki S."/>
            <person name="Nakatani Y."/>
            <person name="Qu W."/>
            <person name="Ahsan B."/>
            <person name="Yamada T."/>
            <person name="Nagayasu Y."/>
            <person name="Doi K."/>
            <person name="Kasai Y."/>
            <person name="Jindo T."/>
            <person name="Kobayashi D."/>
            <person name="Shimada A."/>
            <person name="Toyoda A."/>
            <person name="Kuroki Y."/>
            <person name="Fujiyama A."/>
            <person name="Sasaki T."/>
            <person name="Shimizu A."/>
            <person name="Asakawa S."/>
            <person name="Shimizu N."/>
            <person name="Hashimoto S."/>
            <person name="Yang J."/>
            <person name="Lee Y."/>
            <person name="Matsushima K."/>
            <person name="Sugano S."/>
            <person name="Sakaizumi M."/>
            <person name="Narita T."/>
            <person name="Ohishi K."/>
            <person name="Haga S."/>
            <person name="Ohta F."/>
            <person name="Nomoto H."/>
            <person name="Nogata K."/>
            <person name="Morishita T."/>
            <person name="Endo T."/>
            <person name="Shin-I T."/>
            <person name="Takeda H."/>
            <person name="Morishita S."/>
            <person name="Kohara Y."/>
        </authorList>
    </citation>
    <scope>NUCLEOTIDE SEQUENCE [LARGE SCALE GENOMIC DNA]</scope>
    <source>
        <strain evidence="8 9">Hd-rR</strain>
    </source>
</reference>
<keyword evidence="2" id="KW-0812">Transmembrane</keyword>
<feature type="compositionally biased region" description="Polar residues" evidence="5">
    <location>
        <begin position="39"/>
        <end position="49"/>
    </location>
</feature>
<dbReference type="Proteomes" id="UP000001038">
    <property type="component" value="Chromosome 8"/>
</dbReference>
<feature type="chain" id="PRO_5017326189" evidence="6">
    <location>
        <begin position="20"/>
        <end position="624"/>
    </location>
</feature>
<dbReference type="InterPro" id="IPR053891">
    <property type="entry name" value="Shisa_N"/>
</dbReference>
<reference evidence="8" key="3">
    <citation type="submission" date="2025-09" db="UniProtKB">
        <authorList>
            <consortium name="Ensembl"/>
        </authorList>
    </citation>
    <scope>IDENTIFICATION</scope>
    <source>
        <strain evidence="8">Hd-rR</strain>
    </source>
</reference>
<dbReference type="GO" id="GO:0035255">
    <property type="term" value="F:ionotropic glutamate receptor binding"/>
    <property type="evidence" value="ECO:0000318"/>
    <property type="project" value="GO_Central"/>
</dbReference>
<feature type="compositionally biased region" description="Basic residues" evidence="5">
    <location>
        <begin position="401"/>
        <end position="411"/>
    </location>
</feature>